<dbReference type="InterPro" id="IPR027417">
    <property type="entry name" value="P-loop_NTPase"/>
</dbReference>
<dbReference type="EMBL" id="JBHUCP010000052">
    <property type="protein sequence ID" value="MFD1535314.1"/>
    <property type="molecule type" value="Genomic_DNA"/>
</dbReference>
<name>A0ABW4FY27_9PSEU</name>
<dbReference type="PANTHER" id="PTHR43788:SF8">
    <property type="entry name" value="DNA-BINDING PROTEIN SMUBP-2"/>
    <property type="match status" value="1"/>
</dbReference>
<evidence type="ECO:0000256" key="4">
    <source>
        <dbReference type="ARBA" id="ARBA00022806"/>
    </source>
</evidence>
<evidence type="ECO:0000256" key="1">
    <source>
        <dbReference type="ARBA" id="ARBA00007913"/>
    </source>
</evidence>
<gene>
    <name evidence="10" type="ORF">ACFSCY_38505</name>
</gene>
<dbReference type="Pfam" id="PF13087">
    <property type="entry name" value="AAA_12"/>
    <property type="match status" value="1"/>
</dbReference>
<dbReference type="Pfam" id="PF13086">
    <property type="entry name" value="AAA_11"/>
    <property type="match status" value="1"/>
</dbReference>
<evidence type="ECO:0000256" key="3">
    <source>
        <dbReference type="ARBA" id="ARBA00022801"/>
    </source>
</evidence>
<reference evidence="11" key="1">
    <citation type="journal article" date="2019" name="Int. J. Syst. Evol. Microbiol.">
        <title>The Global Catalogue of Microorganisms (GCM) 10K type strain sequencing project: providing services to taxonomists for standard genome sequencing and annotation.</title>
        <authorList>
            <consortium name="The Broad Institute Genomics Platform"/>
            <consortium name="The Broad Institute Genome Sequencing Center for Infectious Disease"/>
            <person name="Wu L."/>
            <person name="Ma J."/>
        </authorList>
    </citation>
    <scope>NUCLEOTIDE SEQUENCE [LARGE SCALE GENOMIC DNA]</scope>
    <source>
        <strain evidence="11">JCM 12165</strain>
    </source>
</reference>
<keyword evidence="4" id="KW-0347">Helicase</keyword>
<dbReference type="SUPFAM" id="SSF52540">
    <property type="entry name" value="P-loop containing nucleoside triphosphate hydrolases"/>
    <property type="match status" value="1"/>
</dbReference>
<dbReference type="RefSeq" id="WP_343981364.1">
    <property type="nucleotide sequence ID" value="NZ_BAAAJG010000014.1"/>
</dbReference>
<dbReference type="InterPro" id="IPR049468">
    <property type="entry name" value="Restrct_endonuc-II-like_dom"/>
</dbReference>
<dbReference type="Gene3D" id="3.40.50.300">
    <property type="entry name" value="P-loop containing nucleotide triphosphate hydrolases"/>
    <property type="match status" value="3"/>
</dbReference>
<evidence type="ECO:0000256" key="6">
    <source>
        <dbReference type="SAM" id="Coils"/>
    </source>
</evidence>
<dbReference type="PANTHER" id="PTHR43788">
    <property type="entry name" value="DNA2/NAM7 HELICASE FAMILY MEMBER"/>
    <property type="match status" value="1"/>
</dbReference>
<dbReference type="InterPro" id="IPR050534">
    <property type="entry name" value="Coronavir_polyprotein_1ab"/>
</dbReference>
<evidence type="ECO:0000313" key="10">
    <source>
        <dbReference type="EMBL" id="MFD1535314.1"/>
    </source>
</evidence>
<evidence type="ECO:0000256" key="5">
    <source>
        <dbReference type="ARBA" id="ARBA00022840"/>
    </source>
</evidence>
<feature type="coiled-coil region" evidence="6">
    <location>
        <begin position="469"/>
        <end position="496"/>
    </location>
</feature>
<keyword evidence="6" id="KW-0175">Coiled coil</keyword>
<feature type="domain" description="Restriction endonuclease type II-like" evidence="9">
    <location>
        <begin position="1357"/>
        <end position="1450"/>
    </location>
</feature>
<dbReference type="InterPro" id="IPR011335">
    <property type="entry name" value="Restrct_endonuc-II-like"/>
</dbReference>
<dbReference type="Gene3D" id="1.10.10.10">
    <property type="entry name" value="Winged helix-like DNA-binding domain superfamily/Winged helix DNA-binding domain"/>
    <property type="match status" value="1"/>
</dbReference>
<proteinExistence type="inferred from homology"/>
<dbReference type="Gene3D" id="3.40.960.10">
    <property type="entry name" value="VSR Endonuclease"/>
    <property type="match status" value="1"/>
</dbReference>
<evidence type="ECO:0000256" key="2">
    <source>
        <dbReference type="ARBA" id="ARBA00022741"/>
    </source>
</evidence>
<dbReference type="Pfam" id="PF18741">
    <property type="entry name" value="MTES_1575"/>
    <property type="match status" value="1"/>
</dbReference>
<protein>
    <submittedName>
        <fullName evidence="10">AAA domain-containing protein</fullName>
    </submittedName>
</protein>
<accession>A0ABW4FY27</accession>
<comment type="caution">
    <text evidence="10">The sequence shown here is derived from an EMBL/GenBank/DDBJ whole genome shotgun (WGS) entry which is preliminary data.</text>
</comment>
<dbReference type="InterPro" id="IPR047187">
    <property type="entry name" value="SF1_C_Upf1"/>
</dbReference>
<keyword evidence="3" id="KW-0378">Hydrolase</keyword>
<dbReference type="InterPro" id="IPR041677">
    <property type="entry name" value="DNA2/NAM7_AAA_11"/>
</dbReference>
<evidence type="ECO:0000259" key="8">
    <source>
        <dbReference type="Pfam" id="PF13087"/>
    </source>
</evidence>
<dbReference type="Proteomes" id="UP001597145">
    <property type="component" value="Unassembled WGS sequence"/>
</dbReference>
<keyword evidence="5" id="KW-0067">ATP-binding</keyword>
<keyword evidence="11" id="KW-1185">Reference proteome</keyword>
<dbReference type="InterPro" id="IPR036388">
    <property type="entry name" value="WH-like_DNA-bd_sf"/>
</dbReference>
<comment type="similarity">
    <text evidence="1">Belongs to the DNA2/NAM7 helicase family.</text>
</comment>
<sequence length="1676" mass="184024">MAYEHDPGIRDRVSRLMGVLRQMAAARYAPTRTVDRYHQTLWLHDAQQCCTVQSPAGPGSEVLRAARVPREPEPRMPRELRRWVVRDKKDDLADPVLVSEATLPGEGAAQIHDRPDVAGLFHAWMVDWRPWAEQERLRRPRREVFEALFDMHRLAADQPESVEVVLSSGLLQTPEMGTAPETGTSAVRVHMISQAVRVEQDLESGDMICVLAEDAAIRLEDDEILSGLESFDLSGSAILRDKLLEQVVSPIDPAMPEFLKEWAPRVLQIAHRVSDTWENERTTQALVSMSPAIVARPRGAFAIRAYYDAIVDSLADESAPIPLGLAQLVEPIEPEQRVAWLERTGSAAGGGSAEPPLFPLPANEEQAQIIDRLDRDSGVVVEGPPGTGKTHTIANLVSSLLARGQRVLVTAEKAQALRVLRDKLPEEMQELCVSLTDASAKGNSDLSRSVGTLAGKKADFNPARSDREIADLTEKLKHAQRDRARLLEEIRAVREAETYQHPEIAPGFQGTLAQIATRLGETAERDGWLGGGAKGGLPLTAAELDELLSLLDKETDQRRTRRHQRLPERNQVLAPHRFAELADAVALGDSVRQGDGAGLVGILEGLPAENLVRLGPVCAEADEALIGLRNLRAHREWARDVTSALLGGTGPHVWKRATEQLGLVDVAAGHDQAAGYAEVAVTADIDISVAGQAFGALAAHLDAGGTLRKMFKSAEQKAVVPYEQIVLVGGKPVDSAAAAHAARHHLGVMEAAQQINAAFAPLQIGVSLGQPRVVLIDMLNQLSTACGAVSRVLAAGEALRSVLVALPPASRPTLFDIASVEQVTAVAVKVTHARAAAIARAELDKARDDLLSAIPLAVRAPEMAHVVEAYHLADPIAYTEALSSLSFALRQFEDQKRSDELFDRTHQASPSLAEEMRAHPTDESWTRRLRRWPEAWARACAANWLELQVDPGREQQLEADLAVAVKDLARLTGRLAAARSWRACLSRMSATQVQALQSYKSNMANVGKGTGKYAERYRQAARDAMRVAQDAVPAWVMPIQQVLASVPPRANAFDVVIVDEASQAELTSAFLLWLAPRVIVVGDDKQCTPSEVTGGSLQQVFNRIDSELHDIPQYLRTSFTPRDSVFSLLRSRFGQVIRLREHFRCMPEIINWCSNAFYRDAPLVPLRQFGADRLPPLRSTYVEGGLAEGKSSAMANVIEAQEIAQTMALCLDDKAYDGKSFGVVVLQGQAQVEIIQSALKRVVDTEEWERRRIRVGTPPEFQGDERNVVFLSMVVAPGERAPMPLTRREFEQRYNVAVSRAQDQLWLFHSVTADLLRHGDLRRSLLEYMTSGEGARVDPVLTDVTRDRRHDKFDSLFEQRVYRDLIDRGYHVTPQVETNGRRIDLVVTGGAGKLAVECDGDAFHTTSEQQLADLHREQELKRCGWTFERIRGSEYVLNPERALAPVWERLDALGIGPLGDVVDGTWVPRTPIEEEIDEVEIAPPALEFPLVSPVGAAVPLPAPPSVVETITVSAPAVAVVEAVLAVHTTETADDSDLLLMMAGRGPLSTAQVAEVLGMTQVEARGVLSGLVQRGQLVRTGQTRGTRYVLPGWEHVEQANPPADRPARRYVVGPEERETILRAATRRKLTNELVRQILRVDSRTALEALTALVEDGSLVRRGERRGTYYEIPSDGLR</sequence>
<dbReference type="CDD" id="cd18808">
    <property type="entry name" value="SF1_C_Upf1"/>
    <property type="match status" value="1"/>
</dbReference>
<evidence type="ECO:0000313" key="11">
    <source>
        <dbReference type="Proteomes" id="UP001597145"/>
    </source>
</evidence>
<dbReference type="InterPro" id="IPR041679">
    <property type="entry name" value="DNA2/NAM7-like_C"/>
</dbReference>
<evidence type="ECO:0000259" key="9">
    <source>
        <dbReference type="Pfam" id="PF18741"/>
    </source>
</evidence>
<feature type="domain" description="DNA2/NAM7 helicase helicase" evidence="7">
    <location>
        <begin position="363"/>
        <end position="439"/>
    </location>
</feature>
<organism evidence="10 11">
    <name type="scientific">Pseudonocardia aurantiaca</name>
    <dbReference type="NCBI Taxonomy" id="75290"/>
    <lineage>
        <taxon>Bacteria</taxon>
        <taxon>Bacillati</taxon>
        <taxon>Actinomycetota</taxon>
        <taxon>Actinomycetes</taxon>
        <taxon>Pseudonocardiales</taxon>
        <taxon>Pseudonocardiaceae</taxon>
        <taxon>Pseudonocardia</taxon>
    </lineage>
</organism>
<dbReference type="SUPFAM" id="SSF52980">
    <property type="entry name" value="Restriction endonuclease-like"/>
    <property type="match status" value="1"/>
</dbReference>
<feature type="domain" description="DNA2/NAM7 helicase-like C-terminal" evidence="8">
    <location>
        <begin position="1124"/>
        <end position="1308"/>
    </location>
</feature>
<evidence type="ECO:0000259" key="7">
    <source>
        <dbReference type="Pfam" id="PF13086"/>
    </source>
</evidence>
<keyword evidence="2" id="KW-0547">Nucleotide-binding</keyword>